<gene>
    <name evidence="2" type="ORF">M9R32_15200</name>
</gene>
<keyword evidence="3" id="KW-1185">Reference proteome</keyword>
<protein>
    <submittedName>
        <fullName evidence="2">Uncharacterized protein</fullName>
    </submittedName>
</protein>
<keyword evidence="1" id="KW-0472">Membrane</keyword>
<comment type="caution">
    <text evidence="2">The sequence shown here is derived from an EMBL/GenBank/DDBJ whole genome shotgun (WGS) entry which is preliminary data.</text>
</comment>
<proteinExistence type="predicted"/>
<feature type="transmembrane region" description="Helical" evidence="1">
    <location>
        <begin position="95"/>
        <end position="114"/>
    </location>
</feature>
<organism evidence="2 3">
    <name type="scientific">Paenisporosarcina quisquiliarum</name>
    <dbReference type="NCBI Taxonomy" id="365346"/>
    <lineage>
        <taxon>Bacteria</taxon>
        <taxon>Bacillati</taxon>
        <taxon>Bacillota</taxon>
        <taxon>Bacilli</taxon>
        <taxon>Bacillales</taxon>
        <taxon>Caryophanaceae</taxon>
        <taxon>Paenisporosarcina</taxon>
    </lineage>
</organism>
<evidence type="ECO:0000256" key="1">
    <source>
        <dbReference type="SAM" id="Phobius"/>
    </source>
</evidence>
<dbReference type="AlphaFoldDB" id="A0A9X3LJF4"/>
<name>A0A9X3LJF4_9BACL</name>
<dbReference type="RefSeq" id="WP_269927605.1">
    <property type="nucleotide sequence ID" value="NZ_JAMKBJ010000019.1"/>
</dbReference>
<evidence type="ECO:0000313" key="2">
    <source>
        <dbReference type="EMBL" id="MCZ8538540.1"/>
    </source>
</evidence>
<sequence length="125" mass="14371">MFILRGRKFDWLPVILISLIVQFIILQFLLFIEFKLLPEMSYELLVKINFFIIAVSGGLVAMRYYIKSSPHIGGICGGLFIVLSEFYSRHFSVDLTFIFVVLIAYLSGYIGSILQTNNSFFKRIG</sequence>
<keyword evidence="1" id="KW-1133">Transmembrane helix</keyword>
<evidence type="ECO:0000313" key="3">
    <source>
        <dbReference type="Proteomes" id="UP001152173"/>
    </source>
</evidence>
<feature type="transmembrane region" description="Helical" evidence="1">
    <location>
        <begin position="44"/>
        <end position="65"/>
    </location>
</feature>
<reference evidence="2" key="1">
    <citation type="submission" date="2022-05" db="EMBL/GenBank/DDBJ databases">
        <authorList>
            <person name="Colautti A."/>
            <person name="Iacumin L."/>
        </authorList>
    </citation>
    <scope>NUCLEOTIDE SEQUENCE</scope>
    <source>
        <strain evidence="2">SK 55</strain>
    </source>
</reference>
<feature type="transmembrane region" description="Helical" evidence="1">
    <location>
        <begin position="12"/>
        <end position="32"/>
    </location>
</feature>
<keyword evidence="1" id="KW-0812">Transmembrane</keyword>
<dbReference type="EMBL" id="JAMKBJ010000019">
    <property type="protein sequence ID" value="MCZ8538540.1"/>
    <property type="molecule type" value="Genomic_DNA"/>
</dbReference>
<dbReference type="Proteomes" id="UP001152173">
    <property type="component" value="Unassembled WGS sequence"/>
</dbReference>
<accession>A0A9X3LJF4</accession>